<comment type="caution">
    <text evidence="2">The sequence shown here is derived from an EMBL/GenBank/DDBJ whole genome shotgun (WGS) entry which is preliminary data.</text>
</comment>
<evidence type="ECO:0008006" key="4">
    <source>
        <dbReference type="Google" id="ProtNLM"/>
    </source>
</evidence>
<evidence type="ECO:0000313" key="3">
    <source>
        <dbReference type="Proteomes" id="UP000282574"/>
    </source>
</evidence>
<protein>
    <recommendedName>
        <fullName evidence="4">Haloacid dehalogenase</fullName>
    </recommendedName>
</protein>
<dbReference type="InterPro" id="IPR023214">
    <property type="entry name" value="HAD_sf"/>
</dbReference>
<proteinExistence type="predicted"/>
<keyword evidence="3" id="KW-1185">Reference proteome</keyword>
<dbReference type="InterPro" id="IPR006439">
    <property type="entry name" value="HAD-SF_hydro_IA"/>
</dbReference>
<reference evidence="2 3" key="1">
    <citation type="journal article" date="2019" name="Genome Biol. Evol.">
        <title>Day and night: Metabolic profiles and evolutionary relationships of six axenic non-marine cyanobacteria.</title>
        <authorList>
            <person name="Will S.E."/>
            <person name="Henke P."/>
            <person name="Boedeker C."/>
            <person name="Huang S."/>
            <person name="Brinkmann H."/>
            <person name="Rohde M."/>
            <person name="Jarek M."/>
            <person name="Friedl T."/>
            <person name="Seufert S."/>
            <person name="Schumacher M."/>
            <person name="Overmann J."/>
            <person name="Neumann-Schaal M."/>
            <person name="Petersen J."/>
        </authorList>
    </citation>
    <scope>NUCLEOTIDE SEQUENCE [LARGE SCALE GENOMIC DNA]</scope>
    <source>
        <strain evidence="2 3">SAG 39.79</strain>
    </source>
</reference>
<sequence>MPLPDLMRRGYQPLKEVLEAELPRTMKLLDINLNTTQMSHVVNSFSELELQPDALEAFQILIKAGWQLIALTNGSENSTRKLLESANAIQHFSSILSCNAIQKTKPHPDVYDLVKRDIQDDVWMVAAHAWDIAGAARAGLRTAFITQ</sequence>
<dbReference type="SUPFAM" id="SSF56784">
    <property type="entry name" value="HAD-like"/>
    <property type="match status" value="1"/>
</dbReference>
<dbReference type="PANTHER" id="PTHR43316">
    <property type="entry name" value="HYDROLASE, HALOACID DELAHOGENASE-RELATED"/>
    <property type="match status" value="1"/>
</dbReference>
<dbReference type="InterPro" id="IPR036412">
    <property type="entry name" value="HAD-like_sf"/>
</dbReference>
<dbReference type="NCBIfam" id="TIGR01493">
    <property type="entry name" value="HAD-SF-IA-v2"/>
    <property type="match status" value="1"/>
</dbReference>
<organism evidence="2 3">
    <name type="scientific">Chroococcidiopsis cubana SAG 39.79</name>
    <dbReference type="NCBI Taxonomy" id="388085"/>
    <lineage>
        <taxon>Bacteria</taxon>
        <taxon>Bacillati</taxon>
        <taxon>Cyanobacteriota</taxon>
        <taxon>Cyanophyceae</taxon>
        <taxon>Chroococcidiopsidales</taxon>
        <taxon>Chroococcidiopsidaceae</taxon>
        <taxon>Chroococcidiopsis</taxon>
    </lineage>
</organism>
<dbReference type="GO" id="GO:0016787">
    <property type="term" value="F:hydrolase activity"/>
    <property type="evidence" value="ECO:0007669"/>
    <property type="project" value="UniProtKB-KW"/>
</dbReference>
<dbReference type="InterPro" id="IPR051540">
    <property type="entry name" value="S-2-haloacid_dehalogenase"/>
</dbReference>
<dbReference type="AlphaFoldDB" id="A0AB37U7N0"/>
<dbReference type="Gene3D" id="3.40.50.1000">
    <property type="entry name" value="HAD superfamily/HAD-like"/>
    <property type="match status" value="1"/>
</dbReference>
<gene>
    <name evidence="2" type="ORF">DSM107010_71780</name>
</gene>
<dbReference type="EMBL" id="RSCK01000206">
    <property type="protein sequence ID" value="RUS94627.1"/>
    <property type="molecule type" value="Genomic_DNA"/>
</dbReference>
<keyword evidence="1" id="KW-0378">Hydrolase</keyword>
<accession>A0AB37U7N0</accession>
<dbReference type="PANTHER" id="PTHR43316:SF3">
    <property type="entry name" value="HALOACID DEHALOGENASE, TYPE II (AFU_ORTHOLOGUE AFUA_2G07750)-RELATED"/>
    <property type="match status" value="1"/>
</dbReference>
<name>A0AB37U7N0_9CYAN</name>
<evidence type="ECO:0000256" key="1">
    <source>
        <dbReference type="ARBA" id="ARBA00022801"/>
    </source>
</evidence>
<dbReference type="RefSeq" id="WP_106171139.1">
    <property type="nucleotide sequence ID" value="NZ_JAVKZF010000009.1"/>
</dbReference>
<dbReference type="Gene3D" id="1.10.150.240">
    <property type="entry name" value="Putative phosphatase, domain 2"/>
    <property type="match status" value="1"/>
</dbReference>
<dbReference type="Pfam" id="PF00702">
    <property type="entry name" value="Hydrolase"/>
    <property type="match status" value="1"/>
</dbReference>
<dbReference type="InterPro" id="IPR023198">
    <property type="entry name" value="PGP-like_dom2"/>
</dbReference>
<evidence type="ECO:0000313" key="2">
    <source>
        <dbReference type="EMBL" id="RUS94627.1"/>
    </source>
</evidence>
<dbReference type="Proteomes" id="UP000282574">
    <property type="component" value="Unassembled WGS sequence"/>
</dbReference>